<proteinExistence type="predicted"/>
<dbReference type="Proteomes" id="UP000198406">
    <property type="component" value="Unassembled WGS sequence"/>
</dbReference>
<gene>
    <name evidence="1" type="ORF">FisN_2Hu181</name>
</gene>
<keyword evidence="2" id="KW-1185">Reference proteome</keyword>
<accession>A0A1Z5KKE9</accession>
<comment type="caution">
    <text evidence="1">The sequence shown here is derived from an EMBL/GenBank/DDBJ whole genome shotgun (WGS) entry which is preliminary data.</text>
</comment>
<dbReference type="InParanoid" id="A0A1Z5KKE9"/>
<evidence type="ECO:0000313" key="1">
    <source>
        <dbReference type="EMBL" id="GAX26398.1"/>
    </source>
</evidence>
<reference evidence="1 2" key="1">
    <citation type="journal article" date="2015" name="Plant Cell">
        <title>Oil accumulation by the oleaginous diatom Fistulifera solaris as revealed by the genome and transcriptome.</title>
        <authorList>
            <person name="Tanaka T."/>
            <person name="Maeda Y."/>
            <person name="Veluchamy A."/>
            <person name="Tanaka M."/>
            <person name="Abida H."/>
            <person name="Marechal E."/>
            <person name="Bowler C."/>
            <person name="Muto M."/>
            <person name="Sunaga Y."/>
            <person name="Tanaka M."/>
            <person name="Yoshino T."/>
            <person name="Taniguchi T."/>
            <person name="Fukuda Y."/>
            <person name="Nemoto M."/>
            <person name="Matsumoto M."/>
            <person name="Wong P.S."/>
            <person name="Aburatani S."/>
            <person name="Fujibuchi W."/>
        </authorList>
    </citation>
    <scope>NUCLEOTIDE SEQUENCE [LARGE SCALE GENOMIC DNA]</scope>
    <source>
        <strain evidence="1 2">JPCC DA0580</strain>
    </source>
</reference>
<dbReference type="EMBL" id="BDSP01000242">
    <property type="protein sequence ID" value="GAX26398.1"/>
    <property type="molecule type" value="Genomic_DNA"/>
</dbReference>
<name>A0A1Z5KKE9_FISSO</name>
<evidence type="ECO:0000313" key="2">
    <source>
        <dbReference type="Proteomes" id="UP000198406"/>
    </source>
</evidence>
<sequence>MASERWFEKIPVAELDDDKKLLRKQLNAANEGLKIQFCRKVRDPLNVEELLKGIKSNFVLWLNEESFIFSRKLPPSMPQSSKYRKVTTDITFLQKWICICGSSSEIVARSAAYLLCLRDEGARSVRVGQARIRSSDCPAPTSFLKARFLHHYLEANPQRRLVLGRSCCLSKDESVALALHPAPLSLGLECKFEDGGRSFVNALSQRTSDFGTLSLQGCIYSSQYYERNPSSFHFNR</sequence>
<dbReference type="AlphaFoldDB" id="A0A1Z5KKE9"/>
<organism evidence="1 2">
    <name type="scientific">Fistulifera solaris</name>
    <name type="common">Oleaginous diatom</name>
    <dbReference type="NCBI Taxonomy" id="1519565"/>
    <lineage>
        <taxon>Eukaryota</taxon>
        <taxon>Sar</taxon>
        <taxon>Stramenopiles</taxon>
        <taxon>Ochrophyta</taxon>
        <taxon>Bacillariophyta</taxon>
        <taxon>Bacillariophyceae</taxon>
        <taxon>Bacillariophycidae</taxon>
        <taxon>Naviculales</taxon>
        <taxon>Naviculaceae</taxon>
        <taxon>Fistulifera</taxon>
    </lineage>
</organism>
<protein>
    <submittedName>
        <fullName evidence="1">Uncharacterized protein</fullName>
    </submittedName>
</protein>